<organism evidence="2 3">
    <name type="scientific">Rhodofomes roseus</name>
    <dbReference type="NCBI Taxonomy" id="34475"/>
    <lineage>
        <taxon>Eukaryota</taxon>
        <taxon>Fungi</taxon>
        <taxon>Dikarya</taxon>
        <taxon>Basidiomycota</taxon>
        <taxon>Agaricomycotina</taxon>
        <taxon>Agaricomycetes</taxon>
        <taxon>Polyporales</taxon>
        <taxon>Rhodofomes</taxon>
    </lineage>
</organism>
<proteinExistence type="predicted"/>
<sequence length="428" mass="47057">MASGVLDRFDEKLNIEDILRQCSRRVQLDRGGHHQAWRRILEDAQPTAVLRHIAGIGGRDGVSPAIAASSAGKVKLMAKKAEDVDKKMDVDDEGAAPRKADRKLNAMSMSPALSEAGTSTGPEKRRGMHTLKPDKLQLVVSVGESAMIRDADSGDLIAVVVRGFCEDHEILDSTNLTVTDACDAKRNVRKEDQGTLVMAGYTAGALSAATFDWTRNILSKKHSESFIHKLELAVSSSFTLFYNKMRAVLPAELLADYEQYLETNGFPRMDANGTMGAGADGRGEYYVQKGSDTIVFRHEKLAPPAGVMGTNYARSIHWERAPHKYAYSWTTNRTTEVGGHFYIATYGIKIEQSANTFIAWQPRHAHGTSLIGHKPPAKNSRPPFAQQGLSFVSSMRLASTWQKYKASKISVQQAVEEYAEGLELDIEA</sequence>
<dbReference type="AlphaFoldDB" id="A0A4Y9XRH6"/>
<accession>A0A4Y9XRH6</accession>
<dbReference type="STRING" id="34475.A0A4Y9XRH6"/>
<feature type="compositionally biased region" description="Basic and acidic residues" evidence="1">
    <location>
        <begin position="83"/>
        <end position="104"/>
    </location>
</feature>
<evidence type="ECO:0000313" key="3">
    <source>
        <dbReference type="Proteomes" id="UP000298390"/>
    </source>
</evidence>
<dbReference type="EMBL" id="SEKV01001269">
    <property type="protein sequence ID" value="TFY51139.1"/>
    <property type="molecule type" value="Genomic_DNA"/>
</dbReference>
<feature type="region of interest" description="Disordered" evidence="1">
    <location>
        <begin position="83"/>
        <end position="128"/>
    </location>
</feature>
<name>A0A4Y9XRH6_9APHY</name>
<comment type="caution">
    <text evidence="2">The sequence shown here is derived from an EMBL/GenBank/DDBJ whole genome shotgun (WGS) entry which is preliminary data.</text>
</comment>
<evidence type="ECO:0000256" key="1">
    <source>
        <dbReference type="SAM" id="MobiDB-lite"/>
    </source>
</evidence>
<protein>
    <submittedName>
        <fullName evidence="2">Uncharacterized protein</fullName>
    </submittedName>
</protein>
<reference evidence="2 3" key="1">
    <citation type="submission" date="2019-01" db="EMBL/GenBank/DDBJ databases">
        <title>Genome sequencing of the rare red list fungi Fomitopsis rosea.</title>
        <authorList>
            <person name="Buettner E."/>
            <person name="Kellner H."/>
        </authorList>
    </citation>
    <scope>NUCLEOTIDE SEQUENCE [LARGE SCALE GENOMIC DNA]</scope>
    <source>
        <strain evidence="2 3">DSM 105464</strain>
    </source>
</reference>
<evidence type="ECO:0000313" key="2">
    <source>
        <dbReference type="EMBL" id="TFY51139.1"/>
    </source>
</evidence>
<dbReference type="Proteomes" id="UP000298390">
    <property type="component" value="Unassembled WGS sequence"/>
</dbReference>
<gene>
    <name evidence="2" type="ORF">EVJ58_g10719</name>
</gene>